<protein>
    <recommendedName>
        <fullName evidence="1">Rhamnogalacturonase A/B/Epimerase-like pectate lyase domain-containing protein</fullName>
    </recommendedName>
</protein>
<comment type="caution">
    <text evidence="2">The sequence shown here is derived from an EMBL/GenBank/DDBJ whole genome shotgun (WGS) entry which is preliminary data.</text>
</comment>
<dbReference type="Pfam" id="PF12708">
    <property type="entry name" value="Pect-lyase_RHGA_epim"/>
    <property type="match status" value="1"/>
</dbReference>
<evidence type="ECO:0000313" key="2">
    <source>
        <dbReference type="EMBL" id="MBC2603657.1"/>
    </source>
</evidence>
<dbReference type="InterPro" id="IPR011050">
    <property type="entry name" value="Pectin_lyase_fold/virulence"/>
</dbReference>
<dbReference type="InterPro" id="IPR012334">
    <property type="entry name" value="Pectin_lyas_fold"/>
</dbReference>
<dbReference type="InterPro" id="IPR024535">
    <property type="entry name" value="RHGA/B-epi-like_pectate_lyase"/>
</dbReference>
<organism evidence="2 3">
    <name type="scientific">Puniceicoccus vermicola</name>
    <dbReference type="NCBI Taxonomy" id="388746"/>
    <lineage>
        <taxon>Bacteria</taxon>
        <taxon>Pseudomonadati</taxon>
        <taxon>Verrucomicrobiota</taxon>
        <taxon>Opitutia</taxon>
        <taxon>Puniceicoccales</taxon>
        <taxon>Puniceicoccaceae</taxon>
        <taxon>Puniceicoccus</taxon>
    </lineage>
</organism>
<dbReference type="Proteomes" id="UP000525652">
    <property type="component" value="Unassembled WGS sequence"/>
</dbReference>
<keyword evidence="3" id="KW-1185">Reference proteome</keyword>
<name>A0A7X1B164_9BACT</name>
<gene>
    <name evidence="2" type="ORF">H5P30_17890</name>
</gene>
<dbReference type="SUPFAM" id="SSF51126">
    <property type="entry name" value="Pectin lyase-like"/>
    <property type="match status" value="1"/>
</dbReference>
<dbReference type="Gene3D" id="2.160.20.10">
    <property type="entry name" value="Single-stranded right-handed beta-helix, Pectin lyase-like"/>
    <property type="match status" value="1"/>
</dbReference>
<dbReference type="RefSeq" id="WP_185694279.1">
    <property type="nucleotide sequence ID" value="NZ_JACHVA010000127.1"/>
</dbReference>
<feature type="domain" description="Rhamnogalacturonase A/B/Epimerase-like pectate lyase" evidence="1">
    <location>
        <begin position="57"/>
        <end position="152"/>
    </location>
</feature>
<evidence type="ECO:0000259" key="1">
    <source>
        <dbReference type="Pfam" id="PF12708"/>
    </source>
</evidence>
<proteinExistence type="predicted"/>
<reference evidence="2 3" key="1">
    <citation type="submission" date="2020-07" db="EMBL/GenBank/DDBJ databases">
        <authorList>
            <person name="Feng X."/>
        </authorList>
    </citation>
    <scope>NUCLEOTIDE SEQUENCE [LARGE SCALE GENOMIC DNA]</scope>
    <source>
        <strain evidence="2 3">JCM14086</strain>
    </source>
</reference>
<accession>A0A7X1B164</accession>
<sequence length="497" mass="54923">MTNLSICRDSSVTMNTATSELWGKSGENWDPKGRLPDFSFAGYHSGEQSIPDHPRGISVIDFGAVGDGQTDNTKAFQQAIDECEGRVIEIPEGQYVIREILWIQKPDIVLRGEGPSKTVILPTTKLEAVRPSMSETADGLSTSNYSWSGGFIWIKGDLQNELITKITTDAVRGDRTLTVINASGLSVGQVVTIQIEDSGDASIIQHLYADDPGENDDNLSFHRQTTLVSRIQLIDGERITLERSLPFDIRPEWKAEVLTFAPSVTECGIADLSIEFPIEPYTGHFKELGMNGIAIEQAAHCWVRNVEIRNADSGIFLESHFSTIDHLVLTSKRPKLQGDTGHHGVSFSSYAQDNLLQNFDFETRFIHDITVENMACGNVAKLGKGPDLSLDHHRWCPNRNLFSQIDVGTGESVWRFGGGPQRGKHTGRGATFWGISSKQPISHPGVQFGPAEVNFVGINSHVPSIRETDGLWWESIPLEDLQPTDLHEAQLKRRLVG</sequence>
<dbReference type="AlphaFoldDB" id="A0A7X1B164"/>
<dbReference type="EMBL" id="JACHVA010000127">
    <property type="protein sequence ID" value="MBC2603657.1"/>
    <property type="molecule type" value="Genomic_DNA"/>
</dbReference>
<evidence type="ECO:0000313" key="3">
    <source>
        <dbReference type="Proteomes" id="UP000525652"/>
    </source>
</evidence>